<organism evidence="9 10">
    <name type="scientific">Ramlibacter agri</name>
    <dbReference type="NCBI Taxonomy" id="2728837"/>
    <lineage>
        <taxon>Bacteria</taxon>
        <taxon>Pseudomonadati</taxon>
        <taxon>Pseudomonadota</taxon>
        <taxon>Betaproteobacteria</taxon>
        <taxon>Burkholderiales</taxon>
        <taxon>Comamonadaceae</taxon>
        <taxon>Ramlibacter</taxon>
    </lineage>
</organism>
<evidence type="ECO:0000313" key="9">
    <source>
        <dbReference type="EMBL" id="NML44714.1"/>
    </source>
</evidence>
<dbReference type="EMBL" id="JABBFX010000001">
    <property type="protein sequence ID" value="NML44714.1"/>
    <property type="molecule type" value="Genomic_DNA"/>
</dbReference>
<protein>
    <submittedName>
        <fullName evidence="9">Oxidoreductase</fullName>
    </submittedName>
</protein>
<dbReference type="SUPFAM" id="SSF63380">
    <property type="entry name" value="Riboflavin synthase domain-like"/>
    <property type="match status" value="1"/>
</dbReference>
<gene>
    <name evidence="9" type="ORF">HHL11_13195</name>
</gene>
<evidence type="ECO:0000259" key="7">
    <source>
        <dbReference type="PROSITE" id="PS51085"/>
    </source>
</evidence>
<dbReference type="AlphaFoldDB" id="A0A848H2B7"/>
<keyword evidence="6" id="KW-0411">Iron-sulfur</keyword>
<dbReference type="InterPro" id="IPR017938">
    <property type="entry name" value="Riboflavin_synthase-like_b-brl"/>
</dbReference>
<dbReference type="Gene3D" id="3.10.20.30">
    <property type="match status" value="1"/>
</dbReference>
<keyword evidence="1" id="KW-0285">Flavoprotein</keyword>
<dbReference type="CDD" id="cd06185">
    <property type="entry name" value="PDR_like"/>
    <property type="match status" value="1"/>
</dbReference>
<dbReference type="GO" id="GO:0046872">
    <property type="term" value="F:metal ion binding"/>
    <property type="evidence" value="ECO:0007669"/>
    <property type="project" value="UniProtKB-KW"/>
</dbReference>
<dbReference type="Gene3D" id="2.40.30.10">
    <property type="entry name" value="Translation factors"/>
    <property type="match status" value="1"/>
</dbReference>
<dbReference type="PRINTS" id="PR00409">
    <property type="entry name" value="PHDIOXRDTASE"/>
</dbReference>
<dbReference type="InterPro" id="IPR017927">
    <property type="entry name" value="FAD-bd_FR_type"/>
</dbReference>
<keyword evidence="5" id="KW-0408">Iron</keyword>
<evidence type="ECO:0000313" key="10">
    <source>
        <dbReference type="Proteomes" id="UP000541185"/>
    </source>
</evidence>
<evidence type="ECO:0000256" key="2">
    <source>
        <dbReference type="ARBA" id="ARBA00022714"/>
    </source>
</evidence>
<dbReference type="CDD" id="cd00207">
    <property type="entry name" value="fer2"/>
    <property type="match status" value="1"/>
</dbReference>
<dbReference type="GO" id="GO:0016491">
    <property type="term" value="F:oxidoreductase activity"/>
    <property type="evidence" value="ECO:0007669"/>
    <property type="project" value="UniProtKB-KW"/>
</dbReference>
<evidence type="ECO:0000256" key="6">
    <source>
        <dbReference type="ARBA" id="ARBA00023014"/>
    </source>
</evidence>
<evidence type="ECO:0000259" key="8">
    <source>
        <dbReference type="PROSITE" id="PS51384"/>
    </source>
</evidence>
<sequence length="318" mass="34542">MSMLQAFVQQMRHEADGIVSVELRPAAGGEFPAFDAGAHIDLHLANGLVRNYSLLNAPGERHRYVIGVLRDRASRGGSRYVHEQLRVGMTLAIAAPRNNFALHEDAGHSVLIAGGIGITPILCMARRLRELGRPFEMIYLARSRSSAAFLDELRRLDVPLKTHFDDEAGGPPDLRALLSAHAPAADLHLYACGPAPLLDAFEKHCADLGHENAHIERFAAVEHKAADDARKTYVVNLVKSRKSFTVTPDKSLLDQLLEAGIAVDHSCCEGVCGTCQTRVLEGVPDHRDSILTAKEKAGNQCMMVCVSGCKSETLALDL</sequence>
<evidence type="ECO:0000256" key="4">
    <source>
        <dbReference type="ARBA" id="ARBA00023002"/>
    </source>
</evidence>
<evidence type="ECO:0000256" key="3">
    <source>
        <dbReference type="ARBA" id="ARBA00022723"/>
    </source>
</evidence>
<dbReference type="RefSeq" id="WP_169418823.1">
    <property type="nucleotide sequence ID" value="NZ_JABBFX010000001.1"/>
</dbReference>
<dbReference type="InterPro" id="IPR001041">
    <property type="entry name" value="2Fe-2S_ferredoxin-type"/>
</dbReference>
<keyword evidence="2" id="KW-0001">2Fe-2S</keyword>
<dbReference type="Pfam" id="PF00111">
    <property type="entry name" value="Fer2"/>
    <property type="match status" value="1"/>
</dbReference>
<name>A0A848H2B7_9BURK</name>
<dbReference type="InterPro" id="IPR050415">
    <property type="entry name" value="MRET"/>
</dbReference>
<dbReference type="Proteomes" id="UP000541185">
    <property type="component" value="Unassembled WGS sequence"/>
</dbReference>
<accession>A0A848H2B7</accession>
<dbReference type="GO" id="GO:0051537">
    <property type="term" value="F:2 iron, 2 sulfur cluster binding"/>
    <property type="evidence" value="ECO:0007669"/>
    <property type="project" value="UniProtKB-KW"/>
</dbReference>
<feature type="domain" description="2Fe-2S ferredoxin-type" evidence="7">
    <location>
        <begin position="233"/>
        <end position="318"/>
    </location>
</feature>
<evidence type="ECO:0000256" key="5">
    <source>
        <dbReference type="ARBA" id="ARBA00023004"/>
    </source>
</evidence>
<dbReference type="PANTHER" id="PTHR47354:SF1">
    <property type="entry name" value="CARNITINE MONOOXYGENASE REDUCTASE SUBUNIT"/>
    <property type="match status" value="1"/>
</dbReference>
<dbReference type="InterPro" id="IPR039261">
    <property type="entry name" value="FNR_nucleotide-bd"/>
</dbReference>
<reference evidence="9 10" key="1">
    <citation type="submission" date="2020-04" db="EMBL/GenBank/DDBJ databases">
        <title>Ramlibacter sp. G-1-2-2 isolated from soil.</title>
        <authorList>
            <person name="Dahal R.H."/>
        </authorList>
    </citation>
    <scope>NUCLEOTIDE SEQUENCE [LARGE SCALE GENOMIC DNA]</scope>
    <source>
        <strain evidence="9 10">G-1-2-2</strain>
    </source>
</reference>
<dbReference type="InterPro" id="IPR036010">
    <property type="entry name" value="2Fe-2S_ferredoxin-like_sf"/>
</dbReference>
<keyword evidence="10" id="KW-1185">Reference proteome</keyword>
<feature type="domain" description="FAD-binding FR-type" evidence="8">
    <location>
        <begin position="1"/>
        <end position="103"/>
    </location>
</feature>
<dbReference type="PROSITE" id="PS51384">
    <property type="entry name" value="FAD_FR"/>
    <property type="match status" value="1"/>
</dbReference>
<dbReference type="InterPro" id="IPR012675">
    <property type="entry name" value="Beta-grasp_dom_sf"/>
</dbReference>
<evidence type="ECO:0000256" key="1">
    <source>
        <dbReference type="ARBA" id="ARBA00022630"/>
    </source>
</evidence>
<dbReference type="Gene3D" id="3.40.50.80">
    <property type="entry name" value="Nucleotide-binding domain of ferredoxin-NADP reductase (FNR) module"/>
    <property type="match status" value="1"/>
</dbReference>
<proteinExistence type="predicted"/>
<comment type="caution">
    <text evidence="9">The sequence shown here is derived from an EMBL/GenBank/DDBJ whole genome shotgun (WGS) entry which is preliminary data.</text>
</comment>
<dbReference type="PANTHER" id="PTHR47354">
    <property type="entry name" value="NADH OXIDOREDUCTASE HCR"/>
    <property type="match status" value="1"/>
</dbReference>
<dbReference type="SUPFAM" id="SSF54292">
    <property type="entry name" value="2Fe-2S ferredoxin-like"/>
    <property type="match status" value="1"/>
</dbReference>
<keyword evidence="3" id="KW-0479">Metal-binding</keyword>
<keyword evidence="4" id="KW-0560">Oxidoreductase</keyword>
<dbReference type="SUPFAM" id="SSF52343">
    <property type="entry name" value="Ferredoxin reductase-like, C-terminal NADP-linked domain"/>
    <property type="match status" value="1"/>
</dbReference>
<dbReference type="PROSITE" id="PS51085">
    <property type="entry name" value="2FE2S_FER_2"/>
    <property type="match status" value="1"/>
</dbReference>